<protein>
    <submittedName>
        <fullName evidence="2">Transglutaminase family protein</fullName>
    </submittedName>
</protein>
<feature type="domain" description="Transglutaminase-like" evidence="1">
    <location>
        <begin position="161"/>
        <end position="221"/>
    </location>
</feature>
<proteinExistence type="predicted"/>
<dbReference type="EMBL" id="CP139960">
    <property type="protein sequence ID" value="WQD38111.1"/>
    <property type="molecule type" value="Genomic_DNA"/>
</dbReference>
<dbReference type="Pfam" id="PF01841">
    <property type="entry name" value="Transglut_core"/>
    <property type="match status" value="1"/>
</dbReference>
<evidence type="ECO:0000259" key="1">
    <source>
        <dbReference type="SMART" id="SM00460"/>
    </source>
</evidence>
<dbReference type="Proteomes" id="UP001325680">
    <property type="component" value="Chromosome"/>
</dbReference>
<dbReference type="Gene3D" id="2.60.40.2250">
    <property type="match status" value="1"/>
</dbReference>
<keyword evidence="3" id="KW-1185">Reference proteome</keyword>
<sequence length="279" mass="31615">MKFKISSGLSYRVKADTTFFFNIQAAQTESQTVTEEQIITTPAKLKLESFDLGIRKARFLRVQVPKTDFFEITYTATAELKLKPVRLKEGNLHLSKISPDAISYLFPSRYCQTDRLYKFAEMEFGSIKTTYGKVQAISNWIYKHVHYVGGSTNASTSSIETITQREGVCRDFAHLGIALCRAISIPARYFACYAYQLNPPDFHACFEAYIDGRWILFDATRMVPQHGLIKIAHGYDAADTSFANIYGEADALNVVVSCEALDKRRFDKQADKLKVVNYA</sequence>
<dbReference type="SUPFAM" id="SSF54001">
    <property type="entry name" value="Cysteine proteinases"/>
    <property type="match status" value="1"/>
</dbReference>
<dbReference type="SMART" id="SM00460">
    <property type="entry name" value="TGc"/>
    <property type="match status" value="1"/>
</dbReference>
<dbReference type="InterPro" id="IPR048930">
    <property type="entry name" value="Bact_transglu_N_2"/>
</dbReference>
<dbReference type="PANTHER" id="PTHR33490">
    <property type="entry name" value="BLR5614 PROTEIN-RELATED"/>
    <property type="match status" value="1"/>
</dbReference>
<organism evidence="2 3">
    <name type="scientific">Niabella yanshanensis</name>
    <dbReference type="NCBI Taxonomy" id="577386"/>
    <lineage>
        <taxon>Bacteria</taxon>
        <taxon>Pseudomonadati</taxon>
        <taxon>Bacteroidota</taxon>
        <taxon>Chitinophagia</taxon>
        <taxon>Chitinophagales</taxon>
        <taxon>Chitinophagaceae</taxon>
        <taxon>Niabella</taxon>
    </lineage>
</organism>
<name>A0ABZ0W7S1_9BACT</name>
<dbReference type="InterPro" id="IPR038765">
    <property type="entry name" value="Papain-like_cys_pep_sf"/>
</dbReference>
<gene>
    <name evidence="2" type="ORF">U0035_20805</name>
</gene>
<accession>A0ABZ0W7S1</accession>
<dbReference type="InterPro" id="IPR002931">
    <property type="entry name" value="Transglutaminase-like"/>
</dbReference>
<reference evidence="2 3" key="1">
    <citation type="submission" date="2023-12" db="EMBL/GenBank/DDBJ databases">
        <title>Genome sequencing and assembly of bacterial species from a model synthetic community.</title>
        <authorList>
            <person name="Hogle S.L."/>
        </authorList>
    </citation>
    <scope>NUCLEOTIDE SEQUENCE [LARGE SCALE GENOMIC DNA]</scope>
    <source>
        <strain evidence="2 3">HAMBI_3031</strain>
    </source>
</reference>
<evidence type="ECO:0000313" key="3">
    <source>
        <dbReference type="Proteomes" id="UP001325680"/>
    </source>
</evidence>
<evidence type="ECO:0000313" key="2">
    <source>
        <dbReference type="EMBL" id="WQD38111.1"/>
    </source>
</evidence>
<dbReference type="RefSeq" id="WP_114790857.1">
    <property type="nucleotide sequence ID" value="NZ_CP139960.1"/>
</dbReference>
<dbReference type="Pfam" id="PF21295">
    <property type="entry name" value="Bact_transglu_N_2"/>
    <property type="match status" value="1"/>
</dbReference>
<dbReference type="Gene3D" id="3.10.620.30">
    <property type="match status" value="1"/>
</dbReference>
<dbReference type="PANTHER" id="PTHR33490:SF12">
    <property type="entry name" value="BLL5557 PROTEIN"/>
    <property type="match status" value="1"/>
</dbReference>